<accession>A0AC61PHH9</accession>
<gene>
    <name evidence="1" type="ORF">SAMN06297397_0211</name>
</gene>
<proteinExistence type="predicted"/>
<keyword evidence="2" id="KW-1185">Reference proteome</keyword>
<dbReference type="Proteomes" id="UP000192328">
    <property type="component" value="Unassembled WGS sequence"/>
</dbReference>
<evidence type="ECO:0000313" key="2">
    <source>
        <dbReference type="Proteomes" id="UP000192328"/>
    </source>
</evidence>
<evidence type="ECO:0000313" key="1">
    <source>
        <dbReference type="EMBL" id="SMC35545.1"/>
    </source>
</evidence>
<name>A0AC61PHH9_9FIRM</name>
<dbReference type="EMBL" id="FWXZ01000001">
    <property type="protein sequence ID" value="SMC35545.1"/>
    <property type="molecule type" value="Genomic_DNA"/>
</dbReference>
<reference evidence="1" key="1">
    <citation type="submission" date="2017-04" db="EMBL/GenBank/DDBJ databases">
        <authorList>
            <person name="Varghese N."/>
            <person name="Submissions S."/>
        </authorList>
    </citation>
    <scope>NUCLEOTIDE SEQUENCE</scope>
    <source>
        <strain evidence="1">WTE2008</strain>
    </source>
</reference>
<protein>
    <submittedName>
        <fullName evidence="1">Uncharacterized protein</fullName>
    </submittedName>
</protein>
<organism evidence="1 2">
    <name type="scientific">Aristaeella lactis</name>
    <dbReference type="NCBI Taxonomy" id="3046383"/>
    <lineage>
        <taxon>Bacteria</taxon>
        <taxon>Bacillati</taxon>
        <taxon>Bacillota</taxon>
        <taxon>Clostridia</taxon>
        <taxon>Eubacteriales</taxon>
        <taxon>Aristaeellaceae</taxon>
        <taxon>Aristaeella</taxon>
    </lineage>
</organism>
<comment type="caution">
    <text evidence="1">The sequence shown here is derived from an EMBL/GenBank/DDBJ whole genome shotgun (WGS) entry which is preliminary data.</text>
</comment>
<sequence length="64" mass="6917">MNKKTNTILTIISAILGITGIGLLIWSMLDDTASRWVLAIALACTTTGLFISSYRLAKHHKSGN</sequence>